<dbReference type="InterPro" id="IPR005537">
    <property type="entry name" value="RAMP_III_fam"/>
</dbReference>
<keyword evidence="1" id="KW-0051">Antiviral defense</keyword>
<evidence type="ECO:0000313" key="4">
    <source>
        <dbReference type="Proteomes" id="UP000245020"/>
    </source>
</evidence>
<dbReference type="InterPro" id="IPR010172">
    <property type="entry name" value="CRISPR-assoc_prot_TM1791"/>
</dbReference>
<dbReference type="NCBIfam" id="TIGR01898">
    <property type="entry name" value="cas_TM1791_cmr6"/>
    <property type="match status" value="1"/>
</dbReference>
<dbReference type="EMBL" id="QEWQ01000003">
    <property type="protein sequence ID" value="PWD81227.1"/>
    <property type="molecule type" value="Genomic_DNA"/>
</dbReference>
<dbReference type="PANTHER" id="PTHR39965:SF1">
    <property type="entry name" value="CRISPR SYSTEM CMR SUBUNIT CMR6"/>
    <property type="match status" value="1"/>
</dbReference>
<accession>A0A2U2AF27</accession>
<dbReference type="OrthoDB" id="9813956at2"/>
<sequence length="353" mass="39713">MMHLMREKLRPLVQRLQSAHPGLLMQRGLPIWEEGEKEAKHRLVEQVANVNCPEVYPLAFERWMQLTQKEQFAHIAAKVDGRLFTGLALGGTLETGMTTHHTYGTPLIAGSSIKGAVRAYAESINIEADILRILFGAGDDDGSETAGSLIWHDAWWVPRDQSIKPFAKEVVTVHEQSYYSEKSDIATGTESPIPNLQIAIQGEFYFVVEGEPAWARYAADLLNHTIQEQGLGAKTATGYGYFVKDSALDRYFERQTTELAKQEAKQSGDSSSLIRAHIESLDEKGLSEQLARGRKALLKELQIEENDDLKQKELCQIVMELHADVVATWESETKKSAKSKWEAYKYLQKYLSS</sequence>
<protein>
    <submittedName>
        <fullName evidence="3">Type III-B CRISPR module RAMP protein Cmr6</fullName>
    </submittedName>
</protein>
<name>A0A2U2AF27_9GAMM</name>
<proteinExistence type="predicted"/>
<reference evidence="4" key="1">
    <citation type="submission" date="2018-05" db="EMBL/GenBank/DDBJ databases">
        <title>Ignatzschineria dubaiensis sp. nov., isolated from necrotic foot tissues of dromedaries (Camelus dromedarius) and associated maggots in Dubai, United Arab Emirates.</title>
        <authorList>
            <person name="Tsang C.C."/>
            <person name="Tang J.Y.M."/>
            <person name="Fong J.Y.H."/>
            <person name="Kinne J."/>
            <person name="Lee H.H."/>
            <person name="Joseph M."/>
            <person name="Jose S."/>
            <person name="Schuster R.K."/>
            <person name="Tang Y."/>
            <person name="Sivakumar S."/>
            <person name="Chen J.H.K."/>
            <person name="Teng J.L.L."/>
            <person name="Lau S.K.P."/>
            <person name="Wernery U."/>
            <person name="Woo P.C.Y."/>
        </authorList>
    </citation>
    <scope>NUCLEOTIDE SEQUENCE [LARGE SCALE GENOMIC DNA]</scope>
    <source>
        <strain evidence="4">KCTC 22644</strain>
    </source>
</reference>
<gene>
    <name evidence="3" type="primary">cmr6</name>
    <name evidence="3" type="ORF">DC083_04880</name>
</gene>
<dbReference type="RefSeq" id="WP_109189124.1">
    <property type="nucleotide sequence ID" value="NZ_BMYA01000003.1"/>
</dbReference>
<dbReference type="GO" id="GO:0051607">
    <property type="term" value="P:defense response to virus"/>
    <property type="evidence" value="ECO:0007669"/>
    <property type="project" value="UniProtKB-KW"/>
</dbReference>
<evidence type="ECO:0000259" key="2">
    <source>
        <dbReference type="Pfam" id="PF03787"/>
    </source>
</evidence>
<evidence type="ECO:0000256" key="1">
    <source>
        <dbReference type="ARBA" id="ARBA00023118"/>
    </source>
</evidence>
<organism evidence="3 4">
    <name type="scientific">Ignatzschineria ureiclastica</name>
    <dbReference type="NCBI Taxonomy" id="472582"/>
    <lineage>
        <taxon>Bacteria</taxon>
        <taxon>Pseudomonadati</taxon>
        <taxon>Pseudomonadota</taxon>
        <taxon>Gammaproteobacteria</taxon>
        <taxon>Cardiobacteriales</taxon>
        <taxon>Ignatzschineriaceae</taxon>
        <taxon>Ignatzschineria</taxon>
    </lineage>
</organism>
<dbReference type="AlphaFoldDB" id="A0A2U2AF27"/>
<dbReference type="Pfam" id="PF03787">
    <property type="entry name" value="RAMPs"/>
    <property type="match status" value="1"/>
</dbReference>
<dbReference type="PANTHER" id="PTHR39965">
    <property type="entry name" value="CRISPR SYSTEM CMR SUBUNIT CMR6"/>
    <property type="match status" value="1"/>
</dbReference>
<feature type="domain" description="CRISPR type III-associated protein" evidence="2">
    <location>
        <begin position="81"/>
        <end position="242"/>
    </location>
</feature>
<comment type="caution">
    <text evidence="3">The sequence shown here is derived from an EMBL/GenBank/DDBJ whole genome shotgun (WGS) entry which is preliminary data.</text>
</comment>
<dbReference type="Proteomes" id="UP000245020">
    <property type="component" value="Unassembled WGS sequence"/>
</dbReference>
<keyword evidence="4" id="KW-1185">Reference proteome</keyword>
<evidence type="ECO:0000313" key="3">
    <source>
        <dbReference type="EMBL" id="PWD81227.1"/>
    </source>
</evidence>